<evidence type="ECO:0000313" key="4">
    <source>
        <dbReference type="Proteomes" id="UP000676336"/>
    </source>
</evidence>
<dbReference type="AlphaFoldDB" id="A0A8S3AH54"/>
<dbReference type="Proteomes" id="UP000681720">
    <property type="component" value="Unassembled WGS sequence"/>
</dbReference>
<evidence type="ECO:0000313" key="2">
    <source>
        <dbReference type="EMBL" id="CAF4795888.1"/>
    </source>
</evidence>
<feature type="non-terminal residue" evidence="1">
    <location>
        <position position="1"/>
    </location>
</feature>
<reference evidence="1" key="1">
    <citation type="submission" date="2021-02" db="EMBL/GenBank/DDBJ databases">
        <authorList>
            <person name="Nowell W R."/>
        </authorList>
    </citation>
    <scope>NUCLEOTIDE SEQUENCE</scope>
</reference>
<dbReference type="EMBL" id="CAJOBI010130599">
    <property type="protein sequence ID" value="CAF4722624.1"/>
    <property type="molecule type" value="Genomic_DNA"/>
</dbReference>
<name>A0A8S3AH54_9BILA</name>
<proteinExistence type="predicted"/>
<gene>
    <name evidence="3" type="ORF">GIL414_LOCUS54711</name>
    <name evidence="1" type="ORF">SMN809_LOCUS43919</name>
    <name evidence="2" type="ORF">SMN809_LOCUS46968</name>
</gene>
<dbReference type="Proteomes" id="UP000676336">
    <property type="component" value="Unassembled WGS sequence"/>
</dbReference>
<dbReference type="EMBL" id="CAJOBI010147374">
    <property type="protein sequence ID" value="CAF4795888.1"/>
    <property type="molecule type" value="Genomic_DNA"/>
</dbReference>
<evidence type="ECO:0000313" key="1">
    <source>
        <dbReference type="EMBL" id="CAF4722624.1"/>
    </source>
</evidence>
<comment type="caution">
    <text evidence="1">The sequence shown here is derived from an EMBL/GenBank/DDBJ whole genome shotgun (WGS) entry which is preliminary data.</text>
</comment>
<protein>
    <submittedName>
        <fullName evidence="1">Uncharacterized protein</fullName>
    </submittedName>
</protein>
<evidence type="ECO:0000313" key="3">
    <source>
        <dbReference type="EMBL" id="CAF4958465.1"/>
    </source>
</evidence>
<sequence>TFHYSDTLSSSIIAILNRDLRRVVILKEKVFGQLLPRALRQLIWTECLLRFEKEPIDYNLVSSPVD</sequence>
<organism evidence="1 4">
    <name type="scientific">Rotaria magnacalcarata</name>
    <dbReference type="NCBI Taxonomy" id="392030"/>
    <lineage>
        <taxon>Eukaryota</taxon>
        <taxon>Metazoa</taxon>
        <taxon>Spiralia</taxon>
        <taxon>Gnathifera</taxon>
        <taxon>Rotifera</taxon>
        <taxon>Eurotatoria</taxon>
        <taxon>Bdelloidea</taxon>
        <taxon>Philodinida</taxon>
        <taxon>Philodinidae</taxon>
        <taxon>Rotaria</taxon>
    </lineage>
</organism>
<dbReference type="EMBL" id="CAJOBJ010192416">
    <property type="protein sequence ID" value="CAF4958465.1"/>
    <property type="molecule type" value="Genomic_DNA"/>
</dbReference>
<accession>A0A8S3AH54</accession>